<dbReference type="NCBIfam" id="TIGR02469">
    <property type="entry name" value="CbiT"/>
    <property type="match status" value="1"/>
</dbReference>
<comment type="pathway">
    <text evidence="1">Cofactor biosynthesis; adenosylcobalamin biosynthesis.</text>
</comment>
<dbReference type="PANTHER" id="PTHR43182">
    <property type="entry name" value="COBALT-PRECORRIN-6B C(15)-METHYLTRANSFERASE (DECARBOXYLATING)"/>
    <property type="match status" value="1"/>
</dbReference>
<evidence type="ECO:0000256" key="3">
    <source>
        <dbReference type="ARBA" id="ARBA00022603"/>
    </source>
</evidence>
<name>A0A1I7MW00_9HYPH</name>
<dbReference type="InterPro" id="IPR014777">
    <property type="entry name" value="4pyrrole_Mease_sub1"/>
</dbReference>
<dbReference type="InterPro" id="IPR000878">
    <property type="entry name" value="4pyrrol_Mease"/>
</dbReference>
<dbReference type="SUPFAM" id="SSF53790">
    <property type="entry name" value="Tetrapyrrole methylase"/>
    <property type="match status" value="1"/>
</dbReference>
<dbReference type="UniPathway" id="UPA00148"/>
<evidence type="ECO:0000259" key="6">
    <source>
        <dbReference type="Pfam" id="PF00590"/>
    </source>
</evidence>
<evidence type="ECO:0000256" key="4">
    <source>
        <dbReference type="ARBA" id="ARBA00022679"/>
    </source>
</evidence>
<dbReference type="InterPro" id="IPR012818">
    <property type="entry name" value="CbiE"/>
</dbReference>
<dbReference type="InterPro" id="IPR050714">
    <property type="entry name" value="Cobalamin_biosynth_MTase"/>
</dbReference>
<keyword evidence="4 7" id="KW-0808">Transferase</keyword>
<sequence length="407" mass="42499">MSGRWLSIIGIGEDGRAGLSPAASALIERAELVVGGRRHLDLVGETPGEKMEWAKPLEATATTILARRGTPVAVLASGDPFWFGAGVTLARSIPLEDMQVVPSPSSFSIAASRLGWSLQDVTTLGLNMKGLTPLIRRYLHHGRRILALALNGDTAREVAALLTGAGFGESGIVVMEALGGPRERIRNVRARDFDFADVDPLNIIGVDVAAGADAAPIPYTTGLPDAYFENDGQLTKREIRAVTMSSLQPGAGQLLWDVGAGSGSIGIEWLLAHPANTAIGIERDAHRAARAVRNAVALGVPHLDIREGAAPDALSGLAQPDAIFIGCGTSGGRVIEACLAALKPGGRIVVNAVTIESEAALLAAYHEHGGSLTRFGVERAEPVGRLTAWRPAMPVLQWVSSKPSGGA</sequence>
<dbReference type="Pfam" id="PF01135">
    <property type="entry name" value="PCMT"/>
    <property type="match status" value="1"/>
</dbReference>
<evidence type="ECO:0000313" key="7">
    <source>
        <dbReference type="EMBL" id="SFV26570.1"/>
    </source>
</evidence>
<accession>A0A1I7MW00</accession>
<dbReference type="GO" id="GO:0008276">
    <property type="term" value="F:protein methyltransferase activity"/>
    <property type="evidence" value="ECO:0007669"/>
    <property type="project" value="InterPro"/>
</dbReference>
<evidence type="ECO:0000256" key="5">
    <source>
        <dbReference type="ARBA" id="ARBA00022691"/>
    </source>
</evidence>
<feature type="domain" description="Tetrapyrrole methylase" evidence="6">
    <location>
        <begin position="6"/>
        <end position="191"/>
    </location>
</feature>
<dbReference type="NCBIfam" id="TIGR02467">
    <property type="entry name" value="CbiE"/>
    <property type="match status" value="1"/>
</dbReference>
<evidence type="ECO:0000256" key="2">
    <source>
        <dbReference type="ARBA" id="ARBA00022573"/>
    </source>
</evidence>
<dbReference type="PIRSF" id="PIRSF036428">
    <property type="entry name" value="CobL"/>
    <property type="match status" value="1"/>
</dbReference>
<keyword evidence="8" id="KW-1185">Reference proteome</keyword>
<dbReference type="Gene3D" id="3.40.1010.10">
    <property type="entry name" value="Cobalt-precorrin-4 Transmethylase, Domain 1"/>
    <property type="match status" value="1"/>
</dbReference>
<dbReference type="GO" id="GO:0009236">
    <property type="term" value="P:cobalamin biosynthetic process"/>
    <property type="evidence" value="ECO:0007669"/>
    <property type="project" value="UniProtKB-UniPathway"/>
</dbReference>
<dbReference type="SUPFAM" id="SSF53335">
    <property type="entry name" value="S-adenosyl-L-methionine-dependent methyltransferases"/>
    <property type="match status" value="1"/>
</dbReference>
<proteinExistence type="predicted"/>
<reference evidence="8" key="1">
    <citation type="submission" date="2016-10" db="EMBL/GenBank/DDBJ databases">
        <authorList>
            <person name="Varghese N."/>
            <person name="Submissions S."/>
        </authorList>
    </citation>
    <scope>NUCLEOTIDE SEQUENCE [LARGE SCALE GENOMIC DNA]</scope>
    <source>
        <strain evidence="8">DSM 1565</strain>
    </source>
</reference>
<dbReference type="GO" id="GO:0032259">
    <property type="term" value="P:methylation"/>
    <property type="evidence" value="ECO:0007669"/>
    <property type="project" value="UniProtKB-KW"/>
</dbReference>
<dbReference type="PANTHER" id="PTHR43182:SF1">
    <property type="entry name" value="COBALT-PRECORRIN-7 C(5)-METHYLTRANSFERASE"/>
    <property type="match status" value="1"/>
</dbReference>
<dbReference type="InterPro" id="IPR029063">
    <property type="entry name" value="SAM-dependent_MTases_sf"/>
</dbReference>
<protein>
    <submittedName>
        <fullName evidence="7">Precorrin-6Y C5,15-methyltransferase (Decarboxylating)</fullName>
    </submittedName>
</protein>
<dbReference type="CDD" id="cd11644">
    <property type="entry name" value="Precorrin-6Y-MT"/>
    <property type="match status" value="1"/>
</dbReference>
<keyword evidence="2" id="KW-0169">Cobalamin biosynthesis</keyword>
<dbReference type="InterPro" id="IPR035996">
    <property type="entry name" value="4pyrrol_Methylase_sf"/>
</dbReference>
<dbReference type="EMBL" id="FPCH01000001">
    <property type="protein sequence ID" value="SFV26570.1"/>
    <property type="molecule type" value="Genomic_DNA"/>
</dbReference>
<dbReference type="OrthoDB" id="9787825at2"/>
<dbReference type="AlphaFoldDB" id="A0A1I7MW00"/>
<dbReference type="Gene3D" id="3.40.50.150">
    <property type="entry name" value="Vaccinia Virus protein VP39"/>
    <property type="match status" value="1"/>
</dbReference>
<organism evidence="7 8">
    <name type="scientific">Hyphomicrobium facile</name>
    <dbReference type="NCBI Taxonomy" id="51670"/>
    <lineage>
        <taxon>Bacteria</taxon>
        <taxon>Pseudomonadati</taxon>
        <taxon>Pseudomonadota</taxon>
        <taxon>Alphaproteobacteria</taxon>
        <taxon>Hyphomicrobiales</taxon>
        <taxon>Hyphomicrobiaceae</taxon>
        <taxon>Hyphomicrobium</taxon>
    </lineage>
</organism>
<gene>
    <name evidence="7" type="ORF">SAMN04488557_0520</name>
</gene>
<dbReference type="Pfam" id="PF00590">
    <property type="entry name" value="TP_methylase"/>
    <property type="match status" value="1"/>
</dbReference>
<dbReference type="InterPro" id="IPR006365">
    <property type="entry name" value="Cbl_synth_CobL"/>
</dbReference>
<dbReference type="InterPro" id="IPR014008">
    <property type="entry name" value="Cbl_synth_MTase_CbiT"/>
</dbReference>
<dbReference type="Proteomes" id="UP000199423">
    <property type="component" value="Unassembled WGS sequence"/>
</dbReference>
<keyword evidence="5" id="KW-0949">S-adenosyl-L-methionine</keyword>
<evidence type="ECO:0000256" key="1">
    <source>
        <dbReference type="ARBA" id="ARBA00004953"/>
    </source>
</evidence>
<keyword evidence="3 7" id="KW-0489">Methyltransferase</keyword>
<dbReference type="RefSeq" id="WP_092863799.1">
    <property type="nucleotide sequence ID" value="NZ_FPCH01000001.1"/>
</dbReference>
<dbReference type="STRING" id="51670.SAMN04488557_0520"/>
<evidence type="ECO:0000313" key="8">
    <source>
        <dbReference type="Proteomes" id="UP000199423"/>
    </source>
</evidence>